<dbReference type="Proteomes" id="UP000218887">
    <property type="component" value="Unassembled WGS sequence"/>
</dbReference>
<feature type="transmembrane region" description="Helical" evidence="5">
    <location>
        <begin position="294"/>
        <end position="318"/>
    </location>
</feature>
<dbReference type="InterPro" id="IPR013525">
    <property type="entry name" value="ABC2_TM"/>
</dbReference>
<keyword evidence="4 5" id="KW-0472">Membrane</keyword>
<feature type="domain" description="ABC-2 type transporter transmembrane" evidence="6">
    <location>
        <begin position="21"/>
        <end position="404"/>
    </location>
</feature>
<comment type="subcellular location">
    <subcellularLocation>
        <location evidence="1">Membrane</location>
        <topology evidence="1">Multi-pass membrane protein</topology>
    </subcellularLocation>
</comment>
<dbReference type="PANTHER" id="PTHR43027:SF1">
    <property type="entry name" value="DOXORUBICIN RESISTANCE ABC TRANSPORTER PERMEASE PROTEIN DRRC-RELATED"/>
    <property type="match status" value="1"/>
</dbReference>
<protein>
    <recommendedName>
        <fullName evidence="6">ABC-2 type transporter transmembrane domain-containing protein</fullName>
    </recommendedName>
</protein>
<feature type="transmembrane region" description="Helical" evidence="5">
    <location>
        <begin position="217"/>
        <end position="240"/>
    </location>
</feature>
<gene>
    <name evidence="7" type="ORF">CIL05_10440</name>
</gene>
<name>A0A2A2IEU0_9BACI</name>
<dbReference type="EMBL" id="NPOA01000006">
    <property type="protein sequence ID" value="PAV29774.1"/>
    <property type="molecule type" value="Genomic_DNA"/>
</dbReference>
<feature type="transmembrane region" description="Helical" evidence="5">
    <location>
        <begin position="384"/>
        <end position="406"/>
    </location>
</feature>
<evidence type="ECO:0000313" key="7">
    <source>
        <dbReference type="EMBL" id="PAV29774.1"/>
    </source>
</evidence>
<dbReference type="OrthoDB" id="3078158at2"/>
<dbReference type="RefSeq" id="WP_095655475.1">
    <property type="nucleotide sequence ID" value="NZ_NPOA01000006.1"/>
</dbReference>
<accession>A0A2A2IEU0</accession>
<evidence type="ECO:0000256" key="3">
    <source>
        <dbReference type="ARBA" id="ARBA00022989"/>
    </source>
</evidence>
<organism evidence="7 8">
    <name type="scientific">Virgibacillus profundi</name>
    <dbReference type="NCBI Taxonomy" id="2024555"/>
    <lineage>
        <taxon>Bacteria</taxon>
        <taxon>Bacillati</taxon>
        <taxon>Bacillota</taxon>
        <taxon>Bacilli</taxon>
        <taxon>Bacillales</taxon>
        <taxon>Bacillaceae</taxon>
        <taxon>Virgibacillus</taxon>
    </lineage>
</organism>
<keyword evidence="3 5" id="KW-1133">Transmembrane helix</keyword>
<evidence type="ECO:0000259" key="6">
    <source>
        <dbReference type="Pfam" id="PF12698"/>
    </source>
</evidence>
<evidence type="ECO:0000313" key="8">
    <source>
        <dbReference type="Proteomes" id="UP000218887"/>
    </source>
</evidence>
<evidence type="ECO:0000256" key="2">
    <source>
        <dbReference type="ARBA" id="ARBA00022692"/>
    </source>
</evidence>
<keyword evidence="2 5" id="KW-0812">Transmembrane</keyword>
<comment type="caution">
    <text evidence="7">The sequence shown here is derived from an EMBL/GenBank/DDBJ whole genome shotgun (WGS) entry which is preliminary data.</text>
</comment>
<dbReference type="GO" id="GO:0016020">
    <property type="term" value="C:membrane"/>
    <property type="evidence" value="ECO:0007669"/>
    <property type="project" value="UniProtKB-SubCell"/>
</dbReference>
<dbReference type="GO" id="GO:0140359">
    <property type="term" value="F:ABC-type transporter activity"/>
    <property type="evidence" value="ECO:0007669"/>
    <property type="project" value="InterPro"/>
</dbReference>
<reference evidence="7 8" key="1">
    <citation type="submission" date="2017-08" db="EMBL/GenBank/DDBJ databases">
        <title>Virgibacillus indicus sp. nov. and Virgibacillus profoundi sp. nov, two moderately halophilic bacteria isolated from marine sediment by using the Microfluidic Streak Plate.</title>
        <authorList>
            <person name="Xu B."/>
            <person name="Hu B."/>
            <person name="Wang J."/>
            <person name="Zhu Y."/>
            <person name="Huang L."/>
            <person name="Du W."/>
            <person name="Huang Y."/>
        </authorList>
    </citation>
    <scope>NUCLEOTIDE SEQUENCE [LARGE SCALE GENOMIC DNA]</scope>
    <source>
        <strain evidence="7 8">IO3-P3-H5</strain>
    </source>
</reference>
<keyword evidence="8" id="KW-1185">Reference proteome</keyword>
<evidence type="ECO:0000256" key="1">
    <source>
        <dbReference type="ARBA" id="ARBA00004141"/>
    </source>
</evidence>
<feature type="transmembrane region" description="Helical" evidence="5">
    <location>
        <begin position="12"/>
        <end position="35"/>
    </location>
</feature>
<dbReference type="PANTHER" id="PTHR43027">
    <property type="entry name" value="DOXORUBICIN RESISTANCE ABC TRANSPORTER PERMEASE PROTEIN DRRC-RELATED"/>
    <property type="match status" value="1"/>
</dbReference>
<feature type="transmembrane region" description="Helical" evidence="5">
    <location>
        <begin position="330"/>
        <end position="349"/>
    </location>
</feature>
<feature type="transmembrane region" description="Helical" evidence="5">
    <location>
        <begin position="260"/>
        <end position="288"/>
    </location>
</feature>
<evidence type="ECO:0000256" key="4">
    <source>
        <dbReference type="ARBA" id="ARBA00023136"/>
    </source>
</evidence>
<sequence>MVTSFSSAITRLTIGFCFNIFVLIAILGTALSGMMNGQNPNINVKVTFIEHGDEAEQVDRFMNEIENDLPQAAVEGIQSGIDGMMPISILKKEVFGSEDLKEIVEINEVHLSERTSVLDDNTYTTVIEVPDNFTYQTLKHMVLDQDTQPTLKVTQNDQHQIGSSIVSDVLNQFQEQLTLGTFLEKNGIDQNAIQLDEESYGEVTTINQKKSVTSKGYYAVGMAVMNVLFIASTIGSMAFLEKKIHVFDRVILANVSRWVYFTGVLISGTIIGFFHLLIVFGFAWLVFGVSWPDLIAFFTVTLAFAAAVGGIAVLLTAISYRFNSEVITNFFSGIVVTIMAVLGGSFFPLGDSSAIIRTLGNLTPNGAGMSAYLTILRGDGISQIGSHIFFLIIFAIVTVIIAALSFPKRGLAK</sequence>
<dbReference type="Pfam" id="PF12698">
    <property type="entry name" value="ABC2_membrane_3"/>
    <property type="match status" value="1"/>
</dbReference>
<proteinExistence type="predicted"/>
<dbReference type="AlphaFoldDB" id="A0A2A2IEU0"/>
<evidence type="ECO:0000256" key="5">
    <source>
        <dbReference type="SAM" id="Phobius"/>
    </source>
</evidence>
<dbReference type="InterPro" id="IPR052902">
    <property type="entry name" value="ABC-2_transporter"/>
</dbReference>